<feature type="region of interest" description="Disordered" evidence="2">
    <location>
        <begin position="189"/>
        <end position="215"/>
    </location>
</feature>
<dbReference type="Proteomes" id="UP000038045">
    <property type="component" value="Unplaced"/>
</dbReference>
<evidence type="ECO:0000259" key="3">
    <source>
        <dbReference type="PROSITE" id="PS50952"/>
    </source>
</evidence>
<accession>A0A0N4ZAW5</accession>
<keyword evidence="1" id="KW-0539">Nucleus</keyword>
<dbReference type="Pfam" id="PF02172">
    <property type="entry name" value="KIX"/>
    <property type="match status" value="1"/>
</dbReference>
<sequence>MDSRKRRLDEENVKNETCSDILHKKTSSVSSEEQQCMEKEKSKELKKRADDYYKKFLKNVPSQENSDFVKESSLPNFNLKNNNNGDVTGISEGNSQNKLNWRNTIQNELRLLLRRKLLLSFAPNESLEEWKSNYNSLFTSLESYCESSETKIFMESCSKTNYFENLAHKIYEIQKELRKIKLARLGEVESPGNNEASTEEENVSVQDADVKISQD</sequence>
<dbReference type="AlphaFoldDB" id="A0A0N4ZAW5"/>
<dbReference type="GO" id="GO:0006355">
    <property type="term" value="P:regulation of DNA-templated transcription"/>
    <property type="evidence" value="ECO:0007669"/>
    <property type="project" value="InterPro"/>
</dbReference>
<dbReference type="InterPro" id="IPR003101">
    <property type="entry name" value="KIX_dom"/>
</dbReference>
<dbReference type="SUPFAM" id="SSF47040">
    <property type="entry name" value="Kix domain of CBP (creb binding protein)"/>
    <property type="match status" value="1"/>
</dbReference>
<dbReference type="PROSITE" id="PS50952">
    <property type="entry name" value="KIX"/>
    <property type="match status" value="1"/>
</dbReference>
<evidence type="ECO:0000313" key="4">
    <source>
        <dbReference type="Proteomes" id="UP000038045"/>
    </source>
</evidence>
<evidence type="ECO:0000256" key="2">
    <source>
        <dbReference type="SAM" id="MobiDB-lite"/>
    </source>
</evidence>
<name>A0A0N4ZAW5_PARTI</name>
<proteinExistence type="predicted"/>
<feature type="region of interest" description="Disordered" evidence="2">
    <location>
        <begin position="24"/>
        <end position="44"/>
    </location>
</feature>
<evidence type="ECO:0000313" key="5">
    <source>
        <dbReference type="WBParaSite" id="PTRK_0000467900.1"/>
    </source>
</evidence>
<feature type="domain" description="KIX" evidence="3">
    <location>
        <begin position="96"/>
        <end position="178"/>
    </location>
</feature>
<dbReference type="Gene3D" id="1.10.246.20">
    <property type="entry name" value="Coactivator CBP, KIX domain"/>
    <property type="match status" value="1"/>
</dbReference>
<keyword evidence="4" id="KW-1185">Reference proteome</keyword>
<dbReference type="GO" id="GO:0003712">
    <property type="term" value="F:transcription coregulator activity"/>
    <property type="evidence" value="ECO:0007669"/>
    <property type="project" value="InterPro"/>
</dbReference>
<dbReference type="InterPro" id="IPR036529">
    <property type="entry name" value="KIX_dom_sf"/>
</dbReference>
<reference evidence="5" key="1">
    <citation type="submission" date="2017-02" db="UniProtKB">
        <authorList>
            <consortium name="WormBaseParasite"/>
        </authorList>
    </citation>
    <scope>IDENTIFICATION</scope>
</reference>
<protein>
    <submittedName>
        <fullName evidence="5">KIX domain-containing protein</fullName>
    </submittedName>
</protein>
<dbReference type="WBParaSite" id="PTRK_0000467900.1">
    <property type="protein sequence ID" value="PTRK_0000467900.1"/>
    <property type="gene ID" value="PTRK_0000467900"/>
</dbReference>
<evidence type="ECO:0000256" key="1">
    <source>
        <dbReference type="ARBA" id="ARBA00023242"/>
    </source>
</evidence>
<organism evidence="4 5">
    <name type="scientific">Parastrongyloides trichosuri</name>
    <name type="common">Possum-specific nematode worm</name>
    <dbReference type="NCBI Taxonomy" id="131310"/>
    <lineage>
        <taxon>Eukaryota</taxon>
        <taxon>Metazoa</taxon>
        <taxon>Ecdysozoa</taxon>
        <taxon>Nematoda</taxon>
        <taxon>Chromadorea</taxon>
        <taxon>Rhabditida</taxon>
        <taxon>Tylenchina</taxon>
        <taxon>Panagrolaimomorpha</taxon>
        <taxon>Strongyloidoidea</taxon>
        <taxon>Strongyloididae</taxon>
        <taxon>Parastrongyloides</taxon>
    </lineage>
</organism>